<dbReference type="EMBL" id="KL584708">
    <property type="protein sequence ID" value="KEQ74138.1"/>
    <property type="molecule type" value="Genomic_DNA"/>
</dbReference>
<comment type="similarity">
    <text evidence="1">Belongs to the ustYa family.</text>
</comment>
<keyword evidence="3" id="KW-1185">Reference proteome</keyword>
<dbReference type="Proteomes" id="UP000027730">
    <property type="component" value="Unassembled WGS sequence"/>
</dbReference>
<dbReference type="GO" id="GO:0043386">
    <property type="term" value="P:mycotoxin biosynthetic process"/>
    <property type="evidence" value="ECO:0007669"/>
    <property type="project" value="InterPro"/>
</dbReference>
<dbReference type="HOGENOM" id="CLU_1578195_0_0_1"/>
<accession>A0A074WLY9</accession>
<dbReference type="InterPro" id="IPR021765">
    <property type="entry name" value="UstYa-like"/>
</dbReference>
<evidence type="ECO:0000256" key="1">
    <source>
        <dbReference type="ARBA" id="ARBA00035112"/>
    </source>
</evidence>
<name>A0A074WLY9_9PEZI</name>
<protein>
    <submittedName>
        <fullName evidence="2">Uncharacterized protein</fullName>
    </submittedName>
</protein>
<evidence type="ECO:0000313" key="2">
    <source>
        <dbReference type="EMBL" id="KEQ74138.1"/>
    </source>
</evidence>
<reference evidence="2 3" key="1">
    <citation type="journal article" date="2014" name="BMC Genomics">
        <title>Genome sequencing of four Aureobasidium pullulans varieties: biotechnological potential, stress tolerance, and description of new species.</title>
        <authorList>
            <person name="Gostin Ar C."/>
            <person name="Ohm R.A."/>
            <person name="Kogej T."/>
            <person name="Sonjak S."/>
            <person name="Turk M."/>
            <person name="Zajc J."/>
            <person name="Zalar P."/>
            <person name="Grube M."/>
            <person name="Sun H."/>
            <person name="Han J."/>
            <person name="Sharma A."/>
            <person name="Chiniquy J."/>
            <person name="Ngan C.Y."/>
            <person name="Lipzen A."/>
            <person name="Barry K."/>
            <person name="Grigoriev I.V."/>
            <person name="Gunde-Cimerman N."/>
        </authorList>
    </citation>
    <scope>NUCLEOTIDE SEQUENCE [LARGE SCALE GENOMIC DNA]</scope>
    <source>
        <strain evidence="2 3">CBS 147.97</strain>
    </source>
</reference>
<sequence length="169" mass="19141">MCSTLVRTTLRTMSKATELSMLEFDESAPFIPSHSHDTSADDLRIVVGGVDSTRQEREARTYRFLSLALLLISIPMIASCFRDATDHQCTRQMSTWSPMLDAVEYRWRRFLPSDGDLLGGQPTQDSEMRWDGLWEYDDWKHHAAELGGGIVGFIEGFHQIHCVVSIVSS</sequence>
<proteinExistence type="inferred from homology"/>
<dbReference type="GeneID" id="25413528"/>
<dbReference type="AlphaFoldDB" id="A0A074WLY9"/>
<dbReference type="OrthoDB" id="3687641at2759"/>
<evidence type="ECO:0000313" key="3">
    <source>
        <dbReference type="Proteomes" id="UP000027730"/>
    </source>
</evidence>
<dbReference type="Pfam" id="PF11807">
    <property type="entry name" value="UstYa"/>
    <property type="match status" value="1"/>
</dbReference>
<dbReference type="STRING" id="1043004.A0A074WLY9"/>
<gene>
    <name evidence="2" type="ORF">M436DRAFT_63465</name>
</gene>
<dbReference type="RefSeq" id="XP_013428160.1">
    <property type="nucleotide sequence ID" value="XM_013572706.1"/>
</dbReference>
<organism evidence="2 3">
    <name type="scientific">Aureobasidium namibiae CBS 147.97</name>
    <dbReference type="NCBI Taxonomy" id="1043004"/>
    <lineage>
        <taxon>Eukaryota</taxon>
        <taxon>Fungi</taxon>
        <taxon>Dikarya</taxon>
        <taxon>Ascomycota</taxon>
        <taxon>Pezizomycotina</taxon>
        <taxon>Dothideomycetes</taxon>
        <taxon>Dothideomycetidae</taxon>
        <taxon>Dothideales</taxon>
        <taxon>Saccotheciaceae</taxon>
        <taxon>Aureobasidium</taxon>
    </lineage>
</organism>